<evidence type="ECO:0000256" key="9">
    <source>
        <dbReference type="SAM" id="Phobius"/>
    </source>
</evidence>
<keyword evidence="12" id="KW-1185">Reference proteome</keyword>
<comment type="catalytic activity">
    <reaction evidence="1">
        <text>ATP + protein L-histidine = ADP + protein N-phospho-L-histidine.</text>
        <dbReference type="EC" id="2.7.13.3"/>
    </reaction>
</comment>
<evidence type="ECO:0000313" key="12">
    <source>
        <dbReference type="Proteomes" id="UP000002745"/>
    </source>
</evidence>
<keyword evidence="7 11" id="KW-0418">Kinase</keyword>
<dbReference type="OrthoDB" id="9785252at2"/>
<proteinExistence type="predicted"/>
<evidence type="ECO:0000313" key="11">
    <source>
        <dbReference type="EMBL" id="ACT60694.1"/>
    </source>
</evidence>
<dbReference type="PANTHER" id="PTHR44936:SF10">
    <property type="entry name" value="SENSOR PROTEIN RSTB"/>
    <property type="match status" value="1"/>
</dbReference>
<evidence type="ECO:0000256" key="4">
    <source>
        <dbReference type="ARBA" id="ARBA00022475"/>
    </source>
</evidence>
<dbReference type="GO" id="GO:0000155">
    <property type="term" value="F:phosphorelay sensor kinase activity"/>
    <property type="evidence" value="ECO:0007669"/>
    <property type="project" value="InterPro"/>
</dbReference>
<evidence type="ECO:0000256" key="1">
    <source>
        <dbReference type="ARBA" id="ARBA00000085"/>
    </source>
</evidence>
<gene>
    <name evidence="11" type="ordered locus">Hbal_3026</name>
</gene>
<dbReference type="InterPro" id="IPR047770">
    <property type="entry name" value="RegB"/>
</dbReference>
<reference evidence="12" key="1">
    <citation type="journal article" date="2011" name="J. Bacteriol.">
        <title>Genome sequences of eight morphologically diverse alphaproteobacteria.</title>
        <authorList>
            <consortium name="US DOE Joint Genome Institute"/>
            <person name="Brown P.J."/>
            <person name="Kysela D.T."/>
            <person name="Buechlein A."/>
            <person name="Hemmerich C."/>
            <person name="Brun Y.V."/>
        </authorList>
    </citation>
    <scope>NUCLEOTIDE SEQUENCE [LARGE SCALE GENOMIC DNA]</scope>
    <source>
        <strain evidence="12">ATCC 49814 / DSM 5838 / IFAM 1418</strain>
    </source>
</reference>
<dbReference type="InterPro" id="IPR003594">
    <property type="entry name" value="HATPase_dom"/>
</dbReference>
<keyword evidence="9" id="KW-0812">Transmembrane</keyword>
<dbReference type="Pfam" id="PF00512">
    <property type="entry name" value="HisKA"/>
    <property type="match status" value="1"/>
</dbReference>
<dbReference type="Pfam" id="PF02518">
    <property type="entry name" value="HATPase_c"/>
    <property type="match status" value="1"/>
</dbReference>
<dbReference type="STRING" id="582402.Hbal_3026"/>
<dbReference type="InterPro" id="IPR050980">
    <property type="entry name" value="2C_sensor_his_kinase"/>
</dbReference>
<sequence>MTQTDNSAANERANDITPLIDLAPEGLAGVGSVFGRTRVRTLVSLRWIAVVGQVFAVLFVYYGLGYDLPLSGCLAVISASAWVNVVLTALHPAQRLASQKETALQSAFDVVQLTTLIGLTGGLDNPFSFMIVAPVTVAASRLRPGYALLLLGLGLVCLGILSLISVPLPWIEGETLSLPSTYRWGLFASVAIGLTFFAVSSWRTGRDEARLVRALEAAEEVLAKEQRLSALGALSAATAHELGTPLATIHLVAKELQRATDEKSETYEDVALIAEQAERCRNILRQISRRGEASDAAHAKLPVLALIKEISDPHAGLGIDIQLSSEPLEGHVGETMFPPEIRRRPEIIHALGAFVENAVSFAEKEVQVAARWSEEELRIYIIDDGPGFSSTVLPKLGEPYLSQRGENQIGGGMGLGFFIARTLLERTGARMKPYNRRAPAKGAVVRISWMLNTIRAAPGWSEE</sequence>
<dbReference type="PROSITE" id="PS50109">
    <property type="entry name" value="HIS_KIN"/>
    <property type="match status" value="1"/>
</dbReference>
<dbReference type="CDD" id="cd00082">
    <property type="entry name" value="HisKA"/>
    <property type="match status" value="1"/>
</dbReference>
<dbReference type="GO" id="GO:0005524">
    <property type="term" value="F:ATP binding"/>
    <property type="evidence" value="ECO:0007669"/>
    <property type="project" value="UniProtKB-KW"/>
</dbReference>
<dbReference type="NCBIfam" id="NF033792">
    <property type="entry name" value="ActS_PrrB_HisK"/>
    <property type="match status" value="1"/>
</dbReference>
<evidence type="ECO:0000256" key="8">
    <source>
        <dbReference type="ARBA" id="ARBA00022840"/>
    </source>
</evidence>
<dbReference type="SUPFAM" id="SSF55874">
    <property type="entry name" value="ATPase domain of HSP90 chaperone/DNA topoisomerase II/histidine kinase"/>
    <property type="match status" value="1"/>
</dbReference>
<evidence type="ECO:0000256" key="3">
    <source>
        <dbReference type="ARBA" id="ARBA00012438"/>
    </source>
</evidence>
<comment type="subcellular location">
    <subcellularLocation>
        <location evidence="2">Cell membrane</location>
        <topology evidence="2">Multi-pass membrane protein</topology>
    </subcellularLocation>
</comment>
<keyword evidence="5 11" id="KW-0808">Transferase</keyword>
<dbReference type="SUPFAM" id="SSF47384">
    <property type="entry name" value="Homodimeric domain of signal transducing histidine kinase"/>
    <property type="match status" value="1"/>
</dbReference>
<dbReference type="InterPro" id="IPR005467">
    <property type="entry name" value="His_kinase_dom"/>
</dbReference>
<dbReference type="InterPro" id="IPR003661">
    <property type="entry name" value="HisK_dim/P_dom"/>
</dbReference>
<dbReference type="EC" id="2.7.13.3" evidence="3"/>
<feature type="transmembrane region" description="Helical" evidence="9">
    <location>
        <begin position="68"/>
        <end position="90"/>
    </location>
</feature>
<dbReference type="SMART" id="SM00387">
    <property type="entry name" value="HATPase_c"/>
    <property type="match status" value="1"/>
</dbReference>
<name>C6XRT4_HIRBI</name>
<dbReference type="SMART" id="SM00388">
    <property type="entry name" value="HisKA"/>
    <property type="match status" value="1"/>
</dbReference>
<evidence type="ECO:0000256" key="6">
    <source>
        <dbReference type="ARBA" id="ARBA00022741"/>
    </source>
</evidence>
<dbReference type="HOGENOM" id="CLU_046130_1_1_5"/>
<dbReference type="RefSeq" id="WP_015828844.1">
    <property type="nucleotide sequence ID" value="NC_012982.1"/>
</dbReference>
<dbReference type="Gene3D" id="1.10.287.130">
    <property type="match status" value="1"/>
</dbReference>
<dbReference type="InterPro" id="IPR036890">
    <property type="entry name" value="HATPase_C_sf"/>
</dbReference>
<dbReference type="Gene3D" id="3.30.565.10">
    <property type="entry name" value="Histidine kinase-like ATPase, C-terminal domain"/>
    <property type="match status" value="1"/>
</dbReference>
<evidence type="ECO:0000259" key="10">
    <source>
        <dbReference type="PROSITE" id="PS50109"/>
    </source>
</evidence>
<dbReference type="InterPro" id="IPR036097">
    <property type="entry name" value="HisK_dim/P_sf"/>
</dbReference>
<dbReference type="Proteomes" id="UP000002745">
    <property type="component" value="Chromosome"/>
</dbReference>
<keyword evidence="9" id="KW-1133">Transmembrane helix</keyword>
<dbReference type="GO" id="GO:0005886">
    <property type="term" value="C:plasma membrane"/>
    <property type="evidence" value="ECO:0007669"/>
    <property type="project" value="UniProtKB-SubCell"/>
</dbReference>
<keyword evidence="4" id="KW-1003">Cell membrane</keyword>
<dbReference type="eggNOG" id="COG0642">
    <property type="taxonomic scope" value="Bacteria"/>
</dbReference>
<feature type="transmembrane region" description="Helical" evidence="9">
    <location>
        <begin position="43"/>
        <end position="62"/>
    </location>
</feature>
<protein>
    <recommendedName>
        <fullName evidence="3">histidine kinase</fullName>
        <ecNumber evidence="3">2.7.13.3</ecNumber>
    </recommendedName>
</protein>
<keyword evidence="9" id="KW-0472">Membrane</keyword>
<dbReference type="PANTHER" id="PTHR44936">
    <property type="entry name" value="SENSOR PROTEIN CREC"/>
    <property type="match status" value="1"/>
</dbReference>
<feature type="transmembrane region" description="Helical" evidence="9">
    <location>
        <begin position="146"/>
        <end position="170"/>
    </location>
</feature>
<dbReference type="KEGG" id="hba:Hbal_3026"/>
<keyword evidence="6" id="KW-0547">Nucleotide-binding</keyword>
<feature type="transmembrane region" description="Helical" evidence="9">
    <location>
        <begin position="182"/>
        <end position="202"/>
    </location>
</feature>
<dbReference type="AlphaFoldDB" id="C6XRT4"/>
<evidence type="ECO:0000256" key="5">
    <source>
        <dbReference type="ARBA" id="ARBA00022679"/>
    </source>
</evidence>
<dbReference type="EMBL" id="CP001678">
    <property type="protein sequence ID" value="ACT60694.1"/>
    <property type="molecule type" value="Genomic_DNA"/>
</dbReference>
<accession>C6XRT4</accession>
<evidence type="ECO:0000256" key="7">
    <source>
        <dbReference type="ARBA" id="ARBA00022777"/>
    </source>
</evidence>
<organism evidence="11 12">
    <name type="scientific">Hirschia baltica (strain ATCC 49814 / DSM 5838 / IFAM 1418)</name>
    <dbReference type="NCBI Taxonomy" id="582402"/>
    <lineage>
        <taxon>Bacteria</taxon>
        <taxon>Pseudomonadati</taxon>
        <taxon>Pseudomonadota</taxon>
        <taxon>Alphaproteobacteria</taxon>
        <taxon>Hyphomonadales</taxon>
        <taxon>Hyphomonadaceae</taxon>
        <taxon>Hirschia</taxon>
    </lineage>
</organism>
<evidence type="ECO:0000256" key="2">
    <source>
        <dbReference type="ARBA" id="ARBA00004651"/>
    </source>
</evidence>
<keyword evidence="8" id="KW-0067">ATP-binding</keyword>
<feature type="domain" description="Histidine kinase" evidence="10">
    <location>
        <begin position="237"/>
        <end position="453"/>
    </location>
</feature>